<organism evidence="2 3">
    <name type="scientific">Erwinia typographi</name>
    <dbReference type="NCBI Taxonomy" id="371042"/>
    <lineage>
        <taxon>Bacteria</taxon>
        <taxon>Pseudomonadati</taxon>
        <taxon>Pseudomonadota</taxon>
        <taxon>Gammaproteobacteria</taxon>
        <taxon>Enterobacterales</taxon>
        <taxon>Erwiniaceae</taxon>
        <taxon>Erwinia</taxon>
    </lineage>
</organism>
<dbReference type="eggNOG" id="ENOG502ZG73">
    <property type="taxonomic scope" value="Bacteria"/>
</dbReference>
<dbReference type="Proteomes" id="UP000030351">
    <property type="component" value="Unassembled WGS sequence"/>
</dbReference>
<proteinExistence type="predicted"/>
<sequence length="51" mass="6209">MGLGASAIAFIIWFLFFSVDEYKYFWAFLAILQFFVGYLMYRFAYSYIYDE</sequence>
<keyword evidence="1" id="KW-1133">Transmembrane helix</keyword>
<keyword evidence="1" id="KW-0472">Membrane</keyword>
<keyword evidence="3" id="KW-1185">Reference proteome</keyword>
<evidence type="ECO:0000313" key="2">
    <source>
        <dbReference type="EMBL" id="KGT95654.1"/>
    </source>
</evidence>
<gene>
    <name evidence="2" type="ORF">NG99_02390</name>
</gene>
<dbReference type="EMBL" id="JRUQ01000008">
    <property type="protein sequence ID" value="KGT95654.1"/>
    <property type="molecule type" value="Genomic_DNA"/>
</dbReference>
<evidence type="ECO:0000313" key="3">
    <source>
        <dbReference type="Proteomes" id="UP000030351"/>
    </source>
</evidence>
<keyword evidence="1" id="KW-0812">Transmembrane</keyword>
<dbReference type="STRING" id="371042.NG99_02390"/>
<reference evidence="2 3" key="1">
    <citation type="submission" date="2014-10" db="EMBL/GenBank/DDBJ databases">
        <title>Genome sequence of Erwinia typographi M043b.</title>
        <authorList>
            <person name="Chan K.-G."/>
            <person name="Tan W.-S."/>
        </authorList>
    </citation>
    <scope>NUCLEOTIDE SEQUENCE [LARGE SCALE GENOMIC DNA]</scope>
    <source>
        <strain evidence="2 3">M043b</strain>
    </source>
</reference>
<dbReference type="AlphaFoldDB" id="A0A0A3ZCY0"/>
<protein>
    <submittedName>
        <fullName evidence="2">Membrane protein</fullName>
    </submittedName>
</protein>
<comment type="caution">
    <text evidence="2">The sequence shown here is derived from an EMBL/GenBank/DDBJ whole genome shotgun (WGS) entry which is preliminary data.</text>
</comment>
<evidence type="ECO:0000256" key="1">
    <source>
        <dbReference type="SAM" id="Phobius"/>
    </source>
</evidence>
<name>A0A0A3ZCY0_9GAMM</name>
<feature type="transmembrane region" description="Helical" evidence="1">
    <location>
        <begin position="24"/>
        <end position="41"/>
    </location>
</feature>
<accession>A0A0A3ZCY0</accession>